<feature type="binding site" evidence="6">
    <location>
        <position position="43"/>
    </location>
    <ligand>
        <name>ATP</name>
        <dbReference type="ChEBI" id="CHEBI:30616"/>
    </ligand>
</feature>
<dbReference type="FunFam" id="1.10.510.10:FF:000571">
    <property type="entry name" value="Maternal embryonic leucine zipper kinase"/>
    <property type="match status" value="1"/>
</dbReference>
<evidence type="ECO:0000256" key="6">
    <source>
        <dbReference type="PIRSR" id="PIRSR037993-2"/>
    </source>
</evidence>
<evidence type="ECO:0000256" key="5">
    <source>
        <dbReference type="PIRSR" id="PIRSR037993-1"/>
    </source>
</evidence>
<feature type="binding site" evidence="6">
    <location>
        <begin position="20"/>
        <end position="28"/>
    </location>
    <ligand>
        <name>ATP</name>
        <dbReference type="ChEBI" id="CHEBI:30616"/>
    </ligand>
</feature>
<evidence type="ECO:0000256" key="4">
    <source>
        <dbReference type="ARBA" id="ARBA00022842"/>
    </source>
</evidence>
<evidence type="ECO:0000313" key="9">
    <source>
        <dbReference type="WBParaSite" id="MBELARI_LOCUS7783"/>
    </source>
</evidence>
<dbReference type="GO" id="GO:0005634">
    <property type="term" value="C:nucleus"/>
    <property type="evidence" value="ECO:0007669"/>
    <property type="project" value="TreeGrafter"/>
</dbReference>
<proteinExistence type="predicted"/>
<dbReference type="InterPro" id="IPR008271">
    <property type="entry name" value="Ser/Thr_kinase_AS"/>
</dbReference>
<feature type="binding site" evidence="6">
    <location>
        <position position="105"/>
    </location>
    <ligand>
        <name>ATP</name>
        <dbReference type="ChEBI" id="CHEBI:30616"/>
    </ligand>
</feature>
<dbReference type="GO" id="GO:0004674">
    <property type="term" value="F:protein serine/threonine kinase activity"/>
    <property type="evidence" value="ECO:0007669"/>
    <property type="project" value="InterPro"/>
</dbReference>
<dbReference type="InterPro" id="IPR017348">
    <property type="entry name" value="PIM1/2/3"/>
</dbReference>
<dbReference type="Gene3D" id="1.10.510.10">
    <property type="entry name" value="Transferase(Phosphotransferase) domain 1"/>
    <property type="match status" value="1"/>
</dbReference>
<dbReference type="Proteomes" id="UP000887575">
    <property type="component" value="Unassembled WGS sequence"/>
</dbReference>
<dbReference type="WBParaSite" id="MBELARI_LOCUS7783">
    <property type="protein sequence ID" value="MBELARI_LOCUS7783"/>
    <property type="gene ID" value="MBELARI_LOCUS7783"/>
</dbReference>
<evidence type="ECO:0000256" key="2">
    <source>
        <dbReference type="ARBA" id="ARBA00022741"/>
    </source>
</evidence>
<dbReference type="GO" id="GO:0045719">
    <property type="term" value="P:negative regulation of glycogen biosynthetic process"/>
    <property type="evidence" value="ECO:0007669"/>
    <property type="project" value="TreeGrafter"/>
</dbReference>
<name>A0AAF3FLZ4_9BILA</name>
<keyword evidence="8" id="KW-1185">Reference proteome</keyword>
<organism evidence="8 9">
    <name type="scientific">Mesorhabditis belari</name>
    <dbReference type="NCBI Taxonomy" id="2138241"/>
    <lineage>
        <taxon>Eukaryota</taxon>
        <taxon>Metazoa</taxon>
        <taxon>Ecdysozoa</taxon>
        <taxon>Nematoda</taxon>
        <taxon>Chromadorea</taxon>
        <taxon>Rhabditida</taxon>
        <taxon>Rhabditina</taxon>
        <taxon>Rhabditomorpha</taxon>
        <taxon>Rhabditoidea</taxon>
        <taxon>Rhabditidae</taxon>
        <taxon>Mesorhabditinae</taxon>
        <taxon>Mesorhabditis</taxon>
    </lineage>
</organism>
<reference evidence="9" key="1">
    <citation type="submission" date="2024-02" db="UniProtKB">
        <authorList>
            <consortium name="WormBaseParasite"/>
        </authorList>
    </citation>
    <scope>IDENTIFICATION</scope>
</reference>
<evidence type="ECO:0000256" key="3">
    <source>
        <dbReference type="ARBA" id="ARBA00022840"/>
    </source>
</evidence>
<keyword evidence="2" id="KW-0547">Nucleotide-binding</keyword>
<dbReference type="PANTHER" id="PTHR24346">
    <property type="entry name" value="MAP/MICROTUBULE AFFINITY-REGULATING KINASE"/>
    <property type="match status" value="1"/>
</dbReference>
<feature type="domain" description="Protein kinase" evidence="7">
    <location>
        <begin position="14"/>
        <end position="267"/>
    </location>
</feature>
<dbReference type="GO" id="GO:0005829">
    <property type="term" value="C:cytosol"/>
    <property type="evidence" value="ECO:0007669"/>
    <property type="project" value="TreeGrafter"/>
</dbReference>
<sequence>MDEEGPSGEYSQHYDALEELGQGSFGFVRLSRRKFDGKETVTKFLRKSLIPCDGWIRSSTRGKMVPIEVEVMETVRHPNITHLIDAFESPYWYSLVMEYRQNSMDLYEFLELRPKLDDGLICHIFRQVLAATCHLHSLGFLHRDIKDENVVIDSSFHCELIDFGSVAQFDGSVVFDSLQGTLLYSPPEVIEGLSFNGPEVESWQLGILLYTLSTFDIPFHSTEEIKSKEIVLPDRISDGARQLITWLLEKDPEQRVSVEVAAKHWWLLQNVQKYSWNDVIGALSNGTCSNDVIDIENNLLYMAFGEMEVASSI</sequence>
<evidence type="ECO:0000313" key="8">
    <source>
        <dbReference type="Proteomes" id="UP000887575"/>
    </source>
</evidence>
<dbReference type="Pfam" id="PF00069">
    <property type="entry name" value="Pkinase"/>
    <property type="match status" value="1"/>
</dbReference>
<accession>A0AAF3FLZ4</accession>
<dbReference type="PIRSF" id="PIRSF037993">
    <property type="entry name" value="STPK_Pim-1"/>
    <property type="match status" value="1"/>
</dbReference>
<dbReference type="InterPro" id="IPR011009">
    <property type="entry name" value="Kinase-like_dom_sf"/>
</dbReference>
<dbReference type="InterPro" id="IPR000719">
    <property type="entry name" value="Prot_kinase_dom"/>
</dbReference>
<dbReference type="PROSITE" id="PS50011">
    <property type="entry name" value="PROTEIN_KINASE_DOM"/>
    <property type="match status" value="1"/>
</dbReference>
<evidence type="ECO:0000256" key="1">
    <source>
        <dbReference type="ARBA" id="ARBA00001946"/>
    </source>
</evidence>
<dbReference type="PANTHER" id="PTHR24346:SF51">
    <property type="entry name" value="PAS DOMAIN-CONTAINING SERINE_THREONINE-PROTEIN KINASE"/>
    <property type="match status" value="1"/>
</dbReference>
<dbReference type="GO" id="GO:0043066">
    <property type="term" value="P:negative regulation of apoptotic process"/>
    <property type="evidence" value="ECO:0007669"/>
    <property type="project" value="InterPro"/>
</dbReference>
<dbReference type="SMART" id="SM00220">
    <property type="entry name" value="S_TKc"/>
    <property type="match status" value="1"/>
</dbReference>
<dbReference type="AlphaFoldDB" id="A0AAF3FLZ4"/>
<dbReference type="Gene3D" id="3.30.200.20">
    <property type="entry name" value="Phosphorylase Kinase, domain 1"/>
    <property type="match status" value="1"/>
</dbReference>
<evidence type="ECO:0000259" key="7">
    <source>
        <dbReference type="PROSITE" id="PS50011"/>
    </source>
</evidence>
<dbReference type="GO" id="GO:0035556">
    <property type="term" value="P:intracellular signal transduction"/>
    <property type="evidence" value="ECO:0007669"/>
    <property type="project" value="TreeGrafter"/>
</dbReference>
<feature type="active site" description="Proton acceptor" evidence="5">
    <location>
        <position position="144"/>
    </location>
</feature>
<feature type="binding site" evidence="6">
    <location>
        <position position="98"/>
    </location>
    <ligand>
        <name>ATP</name>
        <dbReference type="ChEBI" id="CHEBI:30616"/>
    </ligand>
</feature>
<dbReference type="PROSITE" id="PS00108">
    <property type="entry name" value="PROTEIN_KINASE_ST"/>
    <property type="match status" value="1"/>
</dbReference>
<dbReference type="GO" id="GO:0005524">
    <property type="term" value="F:ATP binding"/>
    <property type="evidence" value="ECO:0007669"/>
    <property type="project" value="UniProtKB-KW"/>
</dbReference>
<keyword evidence="3 6" id="KW-0067">ATP-binding</keyword>
<comment type="cofactor">
    <cofactor evidence="1">
        <name>Mg(2+)</name>
        <dbReference type="ChEBI" id="CHEBI:18420"/>
    </cofactor>
</comment>
<dbReference type="SUPFAM" id="SSF56112">
    <property type="entry name" value="Protein kinase-like (PK-like)"/>
    <property type="match status" value="1"/>
</dbReference>
<protein>
    <submittedName>
        <fullName evidence="9">Protein kinase domain-containing protein</fullName>
    </submittedName>
</protein>
<keyword evidence="4" id="KW-0460">Magnesium</keyword>